<comment type="caution">
    <text evidence="2">The sequence shown here is derived from an EMBL/GenBank/DDBJ whole genome shotgun (WGS) entry which is preliminary data.</text>
</comment>
<proteinExistence type="predicted"/>
<accession>A0AAV3Z2G3</accession>
<feature type="compositionally biased region" description="Low complexity" evidence="1">
    <location>
        <begin position="65"/>
        <end position="76"/>
    </location>
</feature>
<name>A0AAV3Z2G3_9GAST</name>
<sequence>MERTIKMIWTDSRRTGRHQRETIKNVLINSRDVDGLMRPRQLDRGQKVRWPVRLRWPYQERLNSNVNYSSSSTSSSKINIKPPKRK</sequence>
<organism evidence="2 3">
    <name type="scientific">Plakobranchus ocellatus</name>
    <dbReference type="NCBI Taxonomy" id="259542"/>
    <lineage>
        <taxon>Eukaryota</taxon>
        <taxon>Metazoa</taxon>
        <taxon>Spiralia</taxon>
        <taxon>Lophotrochozoa</taxon>
        <taxon>Mollusca</taxon>
        <taxon>Gastropoda</taxon>
        <taxon>Heterobranchia</taxon>
        <taxon>Euthyneura</taxon>
        <taxon>Panpulmonata</taxon>
        <taxon>Sacoglossa</taxon>
        <taxon>Placobranchoidea</taxon>
        <taxon>Plakobranchidae</taxon>
        <taxon>Plakobranchus</taxon>
    </lineage>
</organism>
<dbReference type="AlphaFoldDB" id="A0AAV3Z2G3"/>
<gene>
    <name evidence="2" type="ORF">PoB_001586000</name>
</gene>
<evidence type="ECO:0000313" key="2">
    <source>
        <dbReference type="EMBL" id="GFN89354.1"/>
    </source>
</evidence>
<keyword evidence="3" id="KW-1185">Reference proteome</keyword>
<evidence type="ECO:0000256" key="1">
    <source>
        <dbReference type="SAM" id="MobiDB-lite"/>
    </source>
</evidence>
<evidence type="ECO:0000313" key="3">
    <source>
        <dbReference type="Proteomes" id="UP000735302"/>
    </source>
</evidence>
<dbReference type="EMBL" id="BLXT01001930">
    <property type="protein sequence ID" value="GFN89354.1"/>
    <property type="molecule type" value="Genomic_DNA"/>
</dbReference>
<feature type="region of interest" description="Disordered" evidence="1">
    <location>
        <begin position="65"/>
        <end position="86"/>
    </location>
</feature>
<protein>
    <submittedName>
        <fullName evidence="2">Uncharacterized protein</fullName>
    </submittedName>
</protein>
<dbReference type="Proteomes" id="UP000735302">
    <property type="component" value="Unassembled WGS sequence"/>
</dbReference>
<reference evidence="2 3" key="1">
    <citation type="journal article" date="2021" name="Elife">
        <title>Chloroplast acquisition without the gene transfer in kleptoplastic sea slugs, Plakobranchus ocellatus.</title>
        <authorList>
            <person name="Maeda T."/>
            <person name="Takahashi S."/>
            <person name="Yoshida T."/>
            <person name="Shimamura S."/>
            <person name="Takaki Y."/>
            <person name="Nagai Y."/>
            <person name="Toyoda A."/>
            <person name="Suzuki Y."/>
            <person name="Arimoto A."/>
            <person name="Ishii H."/>
            <person name="Satoh N."/>
            <person name="Nishiyama T."/>
            <person name="Hasebe M."/>
            <person name="Maruyama T."/>
            <person name="Minagawa J."/>
            <person name="Obokata J."/>
            <person name="Shigenobu S."/>
        </authorList>
    </citation>
    <scope>NUCLEOTIDE SEQUENCE [LARGE SCALE GENOMIC DNA]</scope>
</reference>